<feature type="transmembrane region" description="Helical" evidence="2">
    <location>
        <begin position="41"/>
        <end position="62"/>
    </location>
</feature>
<evidence type="ECO:0000313" key="3">
    <source>
        <dbReference type="EMBL" id="CAB5221717.1"/>
    </source>
</evidence>
<protein>
    <submittedName>
        <fullName evidence="3">Uncharacterized protein</fullName>
    </submittedName>
</protein>
<reference evidence="3" key="1">
    <citation type="submission" date="2020-05" db="EMBL/GenBank/DDBJ databases">
        <authorList>
            <person name="Chiriac C."/>
            <person name="Salcher M."/>
            <person name="Ghai R."/>
            <person name="Kavagutti S V."/>
        </authorList>
    </citation>
    <scope>NUCLEOTIDE SEQUENCE</scope>
</reference>
<proteinExistence type="predicted"/>
<name>A0A6J7WVF1_9CAUD</name>
<organism evidence="3">
    <name type="scientific">uncultured Caudovirales phage</name>
    <dbReference type="NCBI Taxonomy" id="2100421"/>
    <lineage>
        <taxon>Viruses</taxon>
        <taxon>Duplodnaviria</taxon>
        <taxon>Heunggongvirae</taxon>
        <taxon>Uroviricota</taxon>
        <taxon>Caudoviricetes</taxon>
        <taxon>Peduoviridae</taxon>
        <taxon>Maltschvirus</taxon>
        <taxon>Maltschvirus maltsch</taxon>
    </lineage>
</organism>
<feature type="region of interest" description="Disordered" evidence="1">
    <location>
        <begin position="119"/>
        <end position="188"/>
    </location>
</feature>
<evidence type="ECO:0000256" key="2">
    <source>
        <dbReference type="SAM" id="Phobius"/>
    </source>
</evidence>
<feature type="compositionally biased region" description="Basic and acidic residues" evidence="1">
    <location>
        <begin position="119"/>
        <end position="179"/>
    </location>
</feature>
<gene>
    <name evidence="3" type="ORF">UFOVP242_39</name>
</gene>
<evidence type="ECO:0000256" key="1">
    <source>
        <dbReference type="SAM" id="MobiDB-lite"/>
    </source>
</evidence>
<dbReference type="EMBL" id="LR798294">
    <property type="protein sequence ID" value="CAB5221717.1"/>
    <property type="molecule type" value="Genomic_DNA"/>
</dbReference>
<sequence>MAEEIKDVNAKIDEAEAAMKKYASKDTVISIGGYEFTPAKLMVAFTIVSSVLGGLYGTFEVYKDYVGMKKKIAEYSAPDLSGFDKRLAVIEENSQKTSDYTRDIKVDLKNDLRRNETVTEQIERSVKQAQRESDSDLKAMQKDLRANLDRNRDDMDKMKRDLEAKLDKLNRDVDHRIKQAVDNPLANK</sequence>
<keyword evidence="2" id="KW-0472">Membrane</keyword>
<keyword evidence="2" id="KW-1133">Transmembrane helix</keyword>
<keyword evidence="2" id="KW-0812">Transmembrane</keyword>
<accession>A0A6J7WVF1</accession>